<gene>
    <name evidence="4" type="ORF">EXIGLDRAFT_838497</name>
</gene>
<evidence type="ECO:0000256" key="2">
    <source>
        <dbReference type="SAM" id="Phobius"/>
    </source>
</evidence>
<keyword evidence="3" id="KW-0732">Signal</keyword>
<keyword evidence="5" id="KW-1185">Reference proteome</keyword>
<keyword evidence="2" id="KW-0812">Transmembrane</keyword>
<feature type="chain" id="PRO_5007857919" description="Mid2 domain-containing protein" evidence="3">
    <location>
        <begin position="19"/>
        <end position="392"/>
    </location>
</feature>
<accession>A0A165FSQ1</accession>
<feature type="compositionally biased region" description="Polar residues" evidence="1">
    <location>
        <begin position="245"/>
        <end position="266"/>
    </location>
</feature>
<evidence type="ECO:0000313" key="5">
    <source>
        <dbReference type="Proteomes" id="UP000077266"/>
    </source>
</evidence>
<feature type="transmembrane region" description="Helical" evidence="2">
    <location>
        <begin position="293"/>
        <end position="317"/>
    </location>
</feature>
<feature type="region of interest" description="Disordered" evidence="1">
    <location>
        <begin position="177"/>
        <end position="290"/>
    </location>
</feature>
<feature type="compositionally biased region" description="Low complexity" evidence="1">
    <location>
        <begin position="188"/>
        <end position="207"/>
    </location>
</feature>
<feature type="compositionally biased region" description="Polar residues" evidence="1">
    <location>
        <begin position="177"/>
        <end position="187"/>
    </location>
</feature>
<dbReference type="EMBL" id="KV426072">
    <property type="protein sequence ID" value="KZV89470.1"/>
    <property type="molecule type" value="Genomic_DNA"/>
</dbReference>
<feature type="signal peptide" evidence="3">
    <location>
        <begin position="1"/>
        <end position="18"/>
    </location>
</feature>
<proteinExistence type="predicted"/>
<protein>
    <recommendedName>
        <fullName evidence="6">Mid2 domain-containing protein</fullName>
    </recommendedName>
</protein>
<evidence type="ECO:0000256" key="1">
    <source>
        <dbReference type="SAM" id="MobiDB-lite"/>
    </source>
</evidence>
<keyword evidence="2" id="KW-1133">Transmembrane helix</keyword>
<sequence>MTRAVWVWIALGIHVALGLDIPANHTTILNSNPNLQFLPSVTDKSVTECSHQPELCNKQWWIEPASAGLTHFSLMHTTSSPDTSWSIKFKGSSFVAVAGFRASGVDREHVVLLNDAFDDMSPAQGENEQSIYERGGLDNAIEYTLTIQYAGGSGTLSIAAVYLSADAQVLSLINPSAQSSAPALPTQTTETPALSSSATTSSALSTTDSEHSTSVRPGKSHSAASGPVLGVNGPAEDNSPIPAVVTQTVGSAESSSTMPPSDNVTVDSDEPSPTAPSQAGSQEMPGGTSHSNAGVIAGGCLGGIAALALAVAVFRIYQRRRRRAASQDWLDTRATTWGNHWTTRPSSPGVPDAMDWENAPKDEWQHPHTVTVHRVVESPTGHRTESSMGFAT</sequence>
<evidence type="ECO:0000256" key="3">
    <source>
        <dbReference type="SAM" id="SignalP"/>
    </source>
</evidence>
<evidence type="ECO:0000313" key="4">
    <source>
        <dbReference type="EMBL" id="KZV89470.1"/>
    </source>
</evidence>
<dbReference type="AlphaFoldDB" id="A0A165FSQ1"/>
<reference evidence="4 5" key="1">
    <citation type="journal article" date="2016" name="Mol. Biol. Evol.">
        <title>Comparative Genomics of Early-Diverging Mushroom-Forming Fungi Provides Insights into the Origins of Lignocellulose Decay Capabilities.</title>
        <authorList>
            <person name="Nagy L.G."/>
            <person name="Riley R."/>
            <person name="Tritt A."/>
            <person name="Adam C."/>
            <person name="Daum C."/>
            <person name="Floudas D."/>
            <person name="Sun H."/>
            <person name="Yadav J.S."/>
            <person name="Pangilinan J."/>
            <person name="Larsson K.H."/>
            <person name="Matsuura K."/>
            <person name="Barry K."/>
            <person name="Labutti K."/>
            <person name="Kuo R."/>
            <person name="Ohm R.A."/>
            <person name="Bhattacharya S.S."/>
            <person name="Shirouzu T."/>
            <person name="Yoshinaga Y."/>
            <person name="Martin F.M."/>
            <person name="Grigoriev I.V."/>
            <person name="Hibbett D.S."/>
        </authorList>
    </citation>
    <scope>NUCLEOTIDE SEQUENCE [LARGE SCALE GENOMIC DNA]</scope>
    <source>
        <strain evidence="4 5">HHB12029</strain>
    </source>
</reference>
<evidence type="ECO:0008006" key="6">
    <source>
        <dbReference type="Google" id="ProtNLM"/>
    </source>
</evidence>
<organism evidence="4 5">
    <name type="scientific">Exidia glandulosa HHB12029</name>
    <dbReference type="NCBI Taxonomy" id="1314781"/>
    <lineage>
        <taxon>Eukaryota</taxon>
        <taxon>Fungi</taxon>
        <taxon>Dikarya</taxon>
        <taxon>Basidiomycota</taxon>
        <taxon>Agaricomycotina</taxon>
        <taxon>Agaricomycetes</taxon>
        <taxon>Auriculariales</taxon>
        <taxon>Exidiaceae</taxon>
        <taxon>Exidia</taxon>
    </lineage>
</organism>
<name>A0A165FSQ1_EXIGL</name>
<dbReference type="Proteomes" id="UP000077266">
    <property type="component" value="Unassembled WGS sequence"/>
</dbReference>
<dbReference type="InParanoid" id="A0A165FSQ1"/>
<keyword evidence="2" id="KW-0472">Membrane</keyword>